<protein>
    <recommendedName>
        <fullName evidence="3">Secreted protein</fullName>
    </recommendedName>
</protein>
<name>A0ABQ3GHH9_9BURK</name>
<dbReference type="Proteomes" id="UP000626210">
    <property type="component" value="Unassembled WGS sequence"/>
</dbReference>
<evidence type="ECO:0000313" key="1">
    <source>
        <dbReference type="EMBL" id="GHD04698.1"/>
    </source>
</evidence>
<sequence length="139" mass="15371">MVAGAAVFAAVVFFAVAMLESSFFCEMRCVARDDSKKASRNRSGGYNAPRIDGWPWQDQQGGCRCKDTLRFGANCSDLLVVEKATCQRLYHGAHRMRRVNRPGTVQGADRRAVKRWLSRARRVMPGTATLEAGSTRAEG</sequence>
<proteinExistence type="predicted"/>
<gene>
    <name evidence="1" type="ORF">GCM10007320_65820</name>
</gene>
<accession>A0ABQ3GHH9</accession>
<keyword evidence="2" id="KW-1185">Reference proteome</keyword>
<dbReference type="EMBL" id="BMYK01000052">
    <property type="protein sequence ID" value="GHD04698.1"/>
    <property type="molecule type" value="Genomic_DNA"/>
</dbReference>
<reference evidence="2" key="1">
    <citation type="journal article" date="2019" name="Int. J. Syst. Evol. Microbiol.">
        <title>The Global Catalogue of Microorganisms (GCM) 10K type strain sequencing project: providing services to taxonomists for standard genome sequencing and annotation.</title>
        <authorList>
            <consortium name="The Broad Institute Genomics Platform"/>
            <consortium name="The Broad Institute Genome Sequencing Center for Infectious Disease"/>
            <person name="Wu L."/>
            <person name="Ma J."/>
        </authorList>
    </citation>
    <scope>NUCLEOTIDE SEQUENCE [LARGE SCALE GENOMIC DNA]</scope>
    <source>
        <strain evidence="2">KCTC 23314</strain>
    </source>
</reference>
<evidence type="ECO:0000313" key="2">
    <source>
        <dbReference type="Proteomes" id="UP000626210"/>
    </source>
</evidence>
<organism evidence="1 2">
    <name type="scientific">Pseudorhodoferax aquiterrae</name>
    <dbReference type="NCBI Taxonomy" id="747304"/>
    <lineage>
        <taxon>Bacteria</taxon>
        <taxon>Pseudomonadati</taxon>
        <taxon>Pseudomonadota</taxon>
        <taxon>Betaproteobacteria</taxon>
        <taxon>Burkholderiales</taxon>
        <taxon>Comamonadaceae</taxon>
    </lineage>
</organism>
<comment type="caution">
    <text evidence="1">The sequence shown here is derived from an EMBL/GenBank/DDBJ whole genome shotgun (WGS) entry which is preliminary data.</text>
</comment>
<evidence type="ECO:0008006" key="3">
    <source>
        <dbReference type="Google" id="ProtNLM"/>
    </source>
</evidence>